<gene>
    <name evidence="1" type="ORF">M0R45_030415</name>
</gene>
<organism evidence="1 2">
    <name type="scientific">Rubus argutus</name>
    <name type="common">Southern blackberry</name>
    <dbReference type="NCBI Taxonomy" id="59490"/>
    <lineage>
        <taxon>Eukaryota</taxon>
        <taxon>Viridiplantae</taxon>
        <taxon>Streptophyta</taxon>
        <taxon>Embryophyta</taxon>
        <taxon>Tracheophyta</taxon>
        <taxon>Spermatophyta</taxon>
        <taxon>Magnoliopsida</taxon>
        <taxon>eudicotyledons</taxon>
        <taxon>Gunneridae</taxon>
        <taxon>Pentapetalae</taxon>
        <taxon>rosids</taxon>
        <taxon>fabids</taxon>
        <taxon>Rosales</taxon>
        <taxon>Rosaceae</taxon>
        <taxon>Rosoideae</taxon>
        <taxon>Rosoideae incertae sedis</taxon>
        <taxon>Rubus</taxon>
    </lineage>
</organism>
<sequence length="77" mass="7496">MNGGATVAVLTWDGGGAAAMDAAMALGSSLLLCCCPNNFSSSQTKVQIAEMVSGFTGWISQNGGAAQSEGLAAVAGL</sequence>
<comment type="caution">
    <text evidence="1">The sequence shown here is derived from an EMBL/GenBank/DDBJ whole genome shotgun (WGS) entry which is preliminary data.</text>
</comment>
<reference evidence="1 2" key="1">
    <citation type="journal article" date="2023" name="G3 (Bethesda)">
        <title>A chromosome-length genome assembly and annotation of blackberry (Rubus argutus, cv. 'Hillquist').</title>
        <authorList>
            <person name="Bruna T."/>
            <person name="Aryal R."/>
            <person name="Dudchenko O."/>
            <person name="Sargent D.J."/>
            <person name="Mead D."/>
            <person name="Buti M."/>
            <person name="Cavallini A."/>
            <person name="Hytonen T."/>
            <person name="Andres J."/>
            <person name="Pham M."/>
            <person name="Weisz D."/>
            <person name="Mascagni F."/>
            <person name="Usai G."/>
            <person name="Natali L."/>
            <person name="Bassil N."/>
            <person name="Fernandez G.E."/>
            <person name="Lomsadze A."/>
            <person name="Armour M."/>
            <person name="Olukolu B."/>
            <person name="Poorten T."/>
            <person name="Britton C."/>
            <person name="Davik J."/>
            <person name="Ashrafi H."/>
            <person name="Aiden E.L."/>
            <person name="Borodovsky M."/>
            <person name="Worthington M."/>
        </authorList>
    </citation>
    <scope>NUCLEOTIDE SEQUENCE [LARGE SCALE GENOMIC DNA]</scope>
    <source>
        <strain evidence="1">PI 553951</strain>
    </source>
</reference>
<proteinExistence type="predicted"/>
<dbReference type="AlphaFoldDB" id="A0AAW1WB07"/>
<dbReference type="Proteomes" id="UP001457282">
    <property type="component" value="Unassembled WGS sequence"/>
</dbReference>
<dbReference type="EMBL" id="JBEDUW010000006">
    <property type="protein sequence ID" value="KAK9921922.1"/>
    <property type="molecule type" value="Genomic_DNA"/>
</dbReference>
<accession>A0AAW1WB07</accession>
<name>A0AAW1WB07_RUBAR</name>
<protein>
    <submittedName>
        <fullName evidence="1">Uncharacterized protein</fullName>
    </submittedName>
</protein>
<keyword evidence="2" id="KW-1185">Reference proteome</keyword>
<evidence type="ECO:0000313" key="2">
    <source>
        <dbReference type="Proteomes" id="UP001457282"/>
    </source>
</evidence>
<evidence type="ECO:0000313" key="1">
    <source>
        <dbReference type="EMBL" id="KAK9921922.1"/>
    </source>
</evidence>